<dbReference type="AlphaFoldDB" id="A0A4C1YJS3"/>
<accession>A0A4C1YJS3</accession>
<sequence length="88" mass="9551">MDIVINKHVDMKPWTSKVFHGSHSKVGTAVTAARAAAECSAGHAYETIVERKTQKETHIQRLIVPAKIAGLIPTAGVTDPFNEETVRS</sequence>
<comment type="caution">
    <text evidence="1">The sequence shown here is derived from an EMBL/GenBank/DDBJ whole genome shotgun (WGS) entry which is preliminary data.</text>
</comment>
<gene>
    <name evidence="1" type="ORF">EVAR_58804_1</name>
</gene>
<proteinExistence type="predicted"/>
<reference evidence="1 2" key="1">
    <citation type="journal article" date="2019" name="Commun. Biol.">
        <title>The bagworm genome reveals a unique fibroin gene that provides high tensile strength.</title>
        <authorList>
            <person name="Kono N."/>
            <person name="Nakamura H."/>
            <person name="Ohtoshi R."/>
            <person name="Tomita M."/>
            <person name="Numata K."/>
            <person name="Arakawa K."/>
        </authorList>
    </citation>
    <scope>NUCLEOTIDE SEQUENCE [LARGE SCALE GENOMIC DNA]</scope>
</reference>
<dbReference type="Proteomes" id="UP000299102">
    <property type="component" value="Unassembled WGS sequence"/>
</dbReference>
<keyword evidence="2" id="KW-1185">Reference proteome</keyword>
<organism evidence="1 2">
    <name type="scientific">Eumeta variegata</name>
    <name type="common">Bagworm moth</name>
    <name type="synonym">Eumeta japonica</name>
    <dbReference type="NCBI Taxonomy" id="151549"/>
    <lineage>
        <taxon>Eukaryota</taxon>
        <taxon>Metazoa</taxon>
        <taxon>Ecdysozoa</taxon>
        <taxon>Arthropoda</taxon>
        <taxon>Hexapoda</taxon>
        <taxon>Insecta</taxon>
        <taxon>Pterygota</taxon>
        <taxon>Neoptera</taxon>
        <taxon>Endopterygota</taxon>
        <taxon>Lepidoptera</taxon>
        <taxon>Glossata</taxon>
        <taxon>Ditrysia</taxon>
        <taxon>Tineoidea</taxon>
        <taxon>Psychidae</taxon>
        <taxon>Oiketicinae</taxon>
        <taxon>Eumeta</taxon>
    </lineage>
</organism>
<name>A0A4C1YJS3_EUMVA</name>
<evidence type="ECO:0000313" key="2">
    <source>
        <dbReference type="Proteomes" id="UP000299102"/>
    </source>
</evidence>
<evidence type="ECO:0000313" key="1">
    <source>
        <dbReference type="EMBL" id="GBP75523.1"/>
    </source>
</evidence>
<protein>
    <submittedName>
        <fullName evidence="1">Uncharacterized protein</fullName>
    </submittedName>
</protein>
<dbReference type="EMBL" id="BGZK01001251">
    <property type="protein sequence ID" value="GBP75523.1"/>
    <property type="molecule type" value="Genomic_DNA"/>
</dbReference>